<sequence length="181" mass="20123">MANSEESATAPHDPQPVPSVPLPAPSFNVEFEDTLWIGVPGDYTNLEAPAAIAEVRKLVDNGDYAEATKAVVKLSDHPSDGSCPGKRVQPKVNSNENPKEFSFSSDWADLYAHHLDDYQNLFHRVSLRLSKSSKSNLGDCSWEMKEVESSTKTFTFQVFAYFFFTTRKSGVKLAGYIEPAW</sequence>
<dbReference type="PANTHER" id="PTHR31084:SF0">
    <property type="entry name" value="ALPHA-L-FUCOSIDASE 2"/>
    <property type="match status" value="1"/>
</dbReference>
<feature type="region of interest" description="Disordered" evidence="1">
    <location>
        <begin position="75"/>
        <end position="97"/>
    </location>
</feature>
<dbReference type="OrthoDB" id="1724298at2759"/>
<name>A0A7J9LTZ6_GOSSC</name>
<dbReference type="PANTHER" id="PTHR31084">
    <property type="entry name" value="ALPHA-L-FUCOSIDASE 2"/>
    <property type="match status" value="1"/>
</dbReference>
<feature type="non-terminal residue" evidence="2">
    <location>
        <position position="1"/>
    </location>
</feature>
<keyword evidence="3" id="KW-1185">Reference proteome</keyword>
<proteinExistence type="predicted"/>
<evidence type="ECO:0000313" key="2">
    <source>
        <dbReference type="EMBL" id="MBA0861739.1"/>
    </source>
</evidence>
<reference evidence="2 3" key="1">
    <citation type="journal article" date="2019" name="Genome Biol. Evol.">
        <title>Insights into the evolution of the New World diploid cottons (Gossypium, subgenus Houzingenia) based on genome sequencing.</title>
        <authorList>
            <person name="Grover C.E."/>
            <person name="Arick M.A. 2nd"/>
            <person name="Thrash A."/>
            <person name="Conover J.L."/>
            <person name="Sanders W.S."/>
            <person name="Peterson D.G."/>
            <person name="Frelichowski J.E."/>
            <person name="Scheffler J.A."/>
            <person name="Scheffler B.E."/>
            <person name="Wendel J.F."/>
        </authorList>
    </citation>
    <scope>NUCLEOTIDE SEQUENCE [LARGE SCALE GENOMIC DNA]</scope>
    <source>
        <strain evidence="2">1</strain>
        <tissue evidence="2">Leaf</tissue>
    </source>
</reference>
<dbReference type="AlphaFoldDB" id="A0A7J9LTZ6"/>
<protein>
    <submittedName>
        <fullName evidence="2">Uncharacterized protein</fullName>
    </submittedName>
</protein>
<organism evidence="2 3">
    <name type="scientific">Gossypium schwendimanii</name>
    <name type="common">Cotton</name>
    <dbReference type="NCBI Taxonomy" id="34291"/>
    <lineage>
        <taxon>Eukaryota</taxon>
        <taxon>Viridiplantae</taxon>
        <taxon>Streptophyta</taxon>
        <taxon>Embryophyta</taxon>
        <taxon>Tracheophyta</taxon>
        <taxon>Spermatophyta</taxon>
        <taxon>Magnoliopsida</taxon>
        <taxon>eudicotyledons</taxon>
        <taxon>Gunneridae</taxon>
        <taxon>Pentapetalae</taxon>
        <taxon>rosids</taxon>
        <taxon>malvids</taxon>
        <taxon>Malvales</taxon>
        <taxon>Malvaceae</taxon>
        <taxon>Malvoideae</taxon>
        <taxon>Gossypium</taxon>
    </lineage>
</organism>
<dbReference type="GO" id="GO:0004560">
    <property type="term" value="F:alpha-L-fucosidase activity"/>
    <property type="evidence" value="ECO:0007669"/>
    <property type="project" value="TreeGrafter"/>
</dbReference>
<comment type="caution">
    <text evidence="2">The sequence shown here is derived from an EMBL/GenBank/DDBJ whole genome shotgun (WGS) entry which is preliminary data.</text>
</comment>
<gene>
    <name evidence="2" type="ORF">Goshw_000356</name>
</gene>
<feature type="compositionally biased region" description="Pro residues" evidence="1">
    <location>
        <begin position="13"/>
        <end position="24"/>
    </location>
</feature>
<dbReference type="EMBL" id="JABFAF010000008">
    <property type="protein sequence ID" value="MBA0861739.1"/>
    <property type="molecule type" value="Genomic_DNA"/>
</dbReference>
<accession>A0A7J9LTZ6</accession>
<evidence type="ECO:0000313" key="3">
    <source>
        <dbReference type="Proteomes" id="UP000593576"/>
    </source>
</evidence>
<dbReference type="Gene3D" id="2.70.98.50">
    <property type="entry name" value="putative glycoside hydrolase family protein from bacillus halodurans"/>
    <property type="match status" value="1"/>
</dbReference>
<feature type="region of interest" description="Disordered" evidence="1">
    <location>
        <begin position="1"/>
        <end position="25"/>
    </location>
</feature>
<dbReference type="Proteomes" id="UP000593576">
    <property type="component" value="Unassembled WGS sequence"/>
</dbReference>
<evidence type="ECO:0000256" key="1">
    <source>
        <dbReference type="SAM" id="MobiDB-lite"/>
    </source>
</evidence>